<evidence type="ECO:0008006" key="4">
    <source>
        <dbReference type="Google" id="ProtNLM"/>
    </source>
</evidence>
<name>A0A8D3E9I9_SCOMX</name>
<dbReference type="GeneTree" id="ENSGT01120000271962"/>
<accession>A0A8D3E9I9</accession>
<protein>
    <recommendedName>
        <fullName evidence="4">Three finger toxin MALT0070C-like</fullName>
    </recommendedName>
</protein>
<evidence type="ECO:0000313" key="2">
    <source>
        <dbReference type="Ensembl" id="ENSSMAP00000068448.1"/>
    </source>
</evidence>
<evidence type="ECO:0000313" key="3">
    <source>
        <dbReference type="Proteomes" id="UP000694558"/>
    </source>
</evidence>
<proteinExistence type="predicted"/>
<dbReference type="SUPFAM" id="SSF57302">
    <property type="entry name" value="Snake toxin-like"/>
    <property type="match status" value="1"/>
</dbReference>
<dbReference type="Ensembl" id="ENSSMAT00000060691.1">
    <property type="protein sequence ID" value="ENSSMAP00000068448.1"/>
    <property type="gene ID" value="ENSSMAG00000022771.1"/>
</dbReference>
<feature type="chain" id="PRO_5034209168" description="Three finger toxin MALT0070C-like" evidence="1">
    <location>
        <begin position="20"/>
        <end position="86"/>
    </location>
</feature>
<sequence length="86" mass="9263">MKPVIFALLVALIVTNSEALRCHCGGRRQCLESVETCKGADDVCASIIFTGPVPGYFQSCYPSFECQLLSSSSITQGFCCSKDLCN</sequence>
<feature type="signal peptide" evidence="1">
    <location>
        <begin position="1"/>
        <end position="19"/>
    </location>
</feature>
<organism evidence="2 3">
    <name type="scientific">Scophthalmus maximus</name>
    <name type="common">Turbot</name>
    <name type="synonym">Psetta maxima</name>
    <dbReference type="NCBI Taxonomy" id="52904"/>
    <lineage>
        <taxon>Eukaryota</taxon>
        <taxon>Metazoa</taxon>
        <taxon>Chordata</taxon>
        <taxon>Craniata</taxon>
        <taxon>Vertebrata</taxon>
        <taxon>Euteleostomi</taxon>
        <taxon>Actinopterygii</taxon>
        <taxon>Neopterygii</taxon>
        <taxon>Teleostei</taxon>
        <taxon>Neoteleostei</taxon>
        <taxon>Acanthomorphata</taxon>
        <taxon>Carangaria</taxon>
        <taxon>Pleuronectiformes</taxon>
        <taxon>Pleuronectoidei</taxon>
        <taxon>Scophthalmidae</taxon>
        <taxon>Scophthalmus</taxon>
    </lineage>
</organism>
<dbReference type="Proteomes" id="UP000694558">
    <property type="component" value="Chromosome 18"/>
</dbReference>
<dbReference type="AlphaFoldDB" id="A0A8D3E9I9"/>
<reference evidence="2" key="1">
    <citation type="submission" date="2023-05" db="EMBL/GenBank/DDBJ databases">
        <title>High-quality long-read genome of Scophthalmus maximus.</title>
        <authorList>
            <person name="Lien S."/>
            <person name="Martinez P."/>
        </authorList>
    </citation>
    <scope>NUCLEOTIDE SEQUENCE [LARGE SCALE GENOMIC DNA]</scope>
</reference>
<keyword evidence="1" id="KW-0732">Signal</keyword>
<evidence type="ECO:0000256" key="1">
    <source>
        <dbReference type="SAM" id="SignalP"/>
    </source>
</evidence>
<reference evidence="2" key="2">
    <citation type="submission" date="2025-08" db="UniProtKB">
        <authorList>
            <consortium name="Ensembl"/>
        </authorList>
    </citation>
    <scope>IDENTIFICATION</scope>
</reference>
<dbReference type="InterPro" id="IPR045860">
    <property type="entry name" value="Snake_toxin-like_sf"/>
</dbReference>